<dbReference type="Proteomes" id="UP000446658">
    <property type="component" value="Unassembled WGS sequence"/>
</dbReference>
<dbReference type="EMBL" id="WLYX01000001">
    <property type="protein sequence ID" value="MTD33364.1"/>
    <property type="molecule type" value="Genomic_DNA"/>
</dbReference>
<dbReference type="Gene3D" id="3.40.50.2000">
    <property type="entry name" value="Glycogen Phosphorylase B"/>
    <property type="match status" value="1"/>
</dbReference>
<proteinExistence type="predicted"/>
<dbReference type="SUPFAM" id="SSF53756">
    <property type="entry name" value="UDP-Glycosyltransferase/glycogen phosphorylase"/>
    <property type="match status" value="1"/>
</dbReference>
<dbReference type="RefSeq" id="WP_376767355.1">
    <property type="nucleotide sequence ID" value="NZ_WLYX01000001.1"/>
</dbReference>
<protein>
    <submittedName>
        <fullName evidence="1">Glycosyltransferase</fullName>
    </submittedName>
</protein>
<gene>
    <name evidence="1" type="ORF">GKE73_10330</name>
</gene>
<keyword evidence="1" id="KW-0808">Transferase</keyword>
<dbReference type="Pfam" id="PF13692">
    <property type="entry name" value="Glyco_trans_1_4"/>
    <property type="match status" value="1"/>
</dbReference>
<dbReference type="AlphaFoldDB" id="A0A844GF86"/>
<evidence type="ECO:0000313" key="2">
    <source>
        <dbReference type="Proteomes" id="UP000446658"/>
    </source>
</evidence>
<evidence type="ECO:0000313" key="1">
    <source>
        <dbReference type="EMBL" id="MTD33364.1"/>
    </source>
</evidence>
<organism evidence="1 2">
    <name type="scientific">Paludibacterium denitrificans</name>
    <dbReference type="NCBI Taxonomy" id="2675226"/>
    <lineage>
        <taxon>Bacteria</taxon>
        <taxon>Pseudomonadati</taxon>
        <taxon>Pseudomonadota</taxon>
        <taxon>Betaproteobacteria</taxon>
        <taxon>Neisseriales</taxon>
        <taxon>Chromobacteriaceae</taxon>
        <taxon>Paludibacterium</taxon>
    </lineage>
</organism>
<dbReference type="GO" id="GO:0016740">
    <property type="term" value="F:transferase activity"/>
    <property type="evidence" value="ECO:0007669"/>
    <property type="project" value="UniProtKB-KW"/>
</dbReference>
<keyword evidence="2" id="KW-1185">Reference proteome</keyword>
<comment type="caution">
    <text evidence="1">The sequence shown here is derived from an EMBL/GenBank/DDBJ whole genome shotgun (WGS) entry which is preliminary data.</text>
</comment>
<accession>A0A844GF86</accession>
<name>A0A844GF86_9NEIS</name>
<reference evidence="1 2" key="1">
    <citation type="submission" date="2019-11" db="EMBL/GenBank/DDBJ databases">
        <title>Draft genome sequence of Paludibacterium sp. dN18-1.</title>
        <authorList>
            <person name="Im W.-T."/>
        </authorList>
    </citation>
    <scope>NUCLEOTIDE SEQUENCE [LARGE SCALE GENOMIC DNA]</scope>
    <source>
        <strain evidence="2">dN 18-1</strain>
    </source>
</reference>
<sequence length="273" mass="29805">MAKKRGCYVFTQSHNCEYDYYAGEAALRGGLAGELLRAAYRAEAQAIESSDVVFTLSAYDCERMQQIYGGPEDCRVVNPLVQSLADRLQTVTERQSRSKTPSAVFLGSAGQQNRLACSFLADKWTGAAVRLMIIGSVSDWIKQEYNLDILTERGINVAGFVESLDDILSMADAMVCPMHLGSGVKVKMIDALANACPVLASHEALHGFEFAQASGWVQSCSLEEMEQAVVQLRSADLSLQQLLNDTIREAAIQSRELRSVYAAFGLTDSGDHT</sequence>